<dbReference type="GO" id="GO:0016485">
    <property type="term" value="P:protein processing"/>
    <property type="evidence" value="ECO:0007669"/>
    <property type="project" value="TreeGrafter"/>
</dbReference>
<sequence>MVAITNISLSPETEILVNDDVYYSKLGKVLLSTPKRVFGNYIAWRLIEYFGKYSSESLRNCRFQFEKITSGLKGISNRWEFCFDLLASKLPHLIGRLYVDNYFNEMAKKDVQNLVFEIKKQLRLKIANSVWIDEKTRFQALSKLNYDFSIQTNENSQLHQMLAVVGYQSWIKNDTQLEAYYFELDQIRSSNFLDAVLEMDRANTLREFRKLQQLSARETK</sequence>
<name>A0A443QVR7_9ACAR</name>
<dbReference type="InterPro" id="IPR042089">
    <property type="entry name" value="Peptidase_M13_dom_2"/>
</dbReference>
<feature type="domain" description="Peptidase M13 N-terminal" evidence="2">
    <location>
        <begin position="11"/>
        <end position="145"/>
    </location>
</feature>
<comment type="caution">
    <text evidence="3">The sequence shown here is derived from an EMBL/GenBank/DDBJ whole genome shotgun (WGS) entry which is preliminary data.</text>
</comment>
<dbReference type="SUPFAM" id="SSF55486">
    <property type="entry name" value="Metalloproteases ('zincins'), catalytic domain"/>
    <property type="match status" value="1"/>
</dbReference>
<keyword evidence="4" id="KW-1185">Reference proteome</keyword>
<dbReference type="OrthoDB" id="6475849at2759"/>
<comment type="similarity">
    <text evidence="1">Belongs to the peptidase M13 family.</text>
</comment>
<dbReference type="PANTHER" id="PTHR11733:SF241">
    <property type="entry name" value="GH26575P-RELATED"/>
    <property type="match status" value="1"/>
</dbReference>
<dbReference type="AlphaFoldDB" id="A0A443QVR7"/>
<dbReference type="InterPro" id="IPR000718">
    <property type="entry name" value="Peptidase_M13"/>
</dbReference>
<protein>
    <submittedName>
        <fullName evidence="3">Neprilysin-like protein</fullName>
    </submittedName>
</protein>
<dbReference type="PROSITE" id="PS51885">
    <property type="entry name" value="NEPRILYSIN"/>
    <property type="match status" value="1"/>
</dbReference>
<evidence type="ECO:0000313" key="3">
    <source>
        <dbReference type="EMBL" id="RWS07125.1"/>
    </source>
</evidence>
<proteinExistence type="inferred from homology"/>
<dbReference type="EMBL" id="NCKU01003650">
    <property type="protein sequence ID" value="RWS07125.1"/>
    <property type="molecule type" value="Genomic_DNA"/>
</dbReference>
<dbReference type="Gene3D" id="1.10.1380.10">
    <property type="entry name" value="Neutral endopeptidase , domain2"/>
    <property type="match status" value="1"/>
</dbReference>
<evidence type="ECO:0000313" key="4">
    <source>
        <dbReference type="Proteomes" id="UP000285301"/>
    </source>
</evidence>
<accession>A0A443QVR7</accession>
<dbReference type="PANTHER" id="PTHR11733">
    <property type="entry name" value="ZINC METALLOPROTEASE FAMILY M13 NEPRILYSIN-RELATED"/>
    <property type="match status" value="1"/>
</dbReference>
<dbReference type="GO" id="GO:0004222">
    <property type="term" value="F:metalloendopeptidase activity"/>
    <property type="evidence" value="ECO:0007669"/>
    <property type="project" value="InterPro"/>
</dbReference>
<dbReference type="Gene3D" id="3.40.390.10">
    <property type="entry name" value="Collagenase (Catalytic Domain)"/>
    <property type="match status" value="1"/>
</dbReference>
<evidence type="ECO:0000259" key="2">
    <source>
        <dbReference type="Pfam" id="PF05649"/>
    </source>
</evidence>
<organism evidence="3 4">
    <name type="scientific">Dinothrombium tinctorium</name>
    <dbReference type="NCBI Taxonomy" id="1965070"/>
    <lineage>
        <taxon>Eukaryota</taxon>
        <taxon>Metazoa</taxon>
        <taxon>Ecdysozoa</taxon>
        <taxon>Arthropoda</taxon>
        <taxon>Chelicerata</taxon>
        <taxon>Arachnida</taxon>
        <taxon>Acari</taxon>
        <taxon>Acariformes</taxon>
        <taxon>Trombidiformes</taxon>
        <taxon>Prostigmata</taxon>
        <taxon>Anystina</taxon>
        <taxon>Parasitengona</taxon>
        <taxon>Trombidioidea</taxon>
        <taxon>Trombidiidae</taxon>
        <taxon>Dinothrombium</taxon>
    </lineage>
</organism>
<dbReference type="GO" id="GO:0005886">
    <property type="term" value="C:plasma membrane"/>
    <property type="evidence" value="ECO:0007669"/>
    <property type="project" value="TreeGrafter"/>
</dbReference>
<dbReference type="InterPro" id="IPR008753">
    <property type="entry name" value="Peptidase_M13_N"/>
</dbReference>
<dbReference type="Pfam" id="PF05649">
    <property type="entry name" value="Peptidase_M13_N"/>
    <property type="match status" value="1"/>
</dbReference>
<reference evidence="3 4" key="1">
    <citation type="journal article" date="2018" name="Gigascience">
        <title>Genomes of trombidid mites reveal novel predicted allergens and laterally-transferred genes associated with secondary metabolism.</title>
        <authorList>
            <person name="Dong X."/>
            <person name="Chaisiri K."/>
            <person name="Xia D."/>
            <person name="Armstrong S.D."/>
            <person name="Fang Y."/>
            <person name="Donnelly M.J."/>
            <person name="Kadowaki T."/>
            <person name="McGarry J.W."/>
            <person name="Darby A.C."/>
            <person name="Makepeace B.L."/>
        </authorList>
    </citation>
    <scope>NUCLEOTIDE SEQUENCE [LARGE SCALE GENOMIC DNA]</scope>
    <source>
        <strain evidence="3">UoL-WK</strain>
    </source>
</reference>
<gene>
    <name evidence="3" type="ORF">B4U79_18227</name>
</gene>
<dbReference type="Proteomes" id="UP000285301">
    <property type="component" value="Unassembled WGS sequence"/>
</dbReference>
<dbReference type="InterPro" id="IPR024079">
    <property type="entry name" value="MetalloPept_cat_dom_sf"/>
</dbReference>
<evidence type="ECO:0000256" key="1">
    <source>
        <dbReference type="ARBA" id="ARBA00007357"/>
    </source>
</evidence>